<dbReference type="RefSeq" id="WP_230741458.1">
    <property type="nucleotide sequence ID" value="NZ_PGCK01000004.1"/>
</dbReference>
<dbReference type="Gene3D" id="3.20.20.70">
    <property type="entry name" value="Aldolase class I"/>
    <property type="match status" value="1"/>
</dbReference>
<dbReference type="InterPro" id="IPR003379">
    <property type="entry name" value="Carboxylase_cons_dom"/>
</dbReference>
<dbReference type="PROSITE" id="PS50968">
    <property type="entry name" value="BIOTINYL_LIPOYL"/>
    <property type="match status" value="1"/>
</dbReference>
<evidence type="ECO:0000259" key="4">
    <source>
        <dbReference type="PROSITE" id="PS50991"/>
    </source>
</evidence>
<gene>
    <name evidence="5" type="primary">oadA</name>
    <name evidence="5" type="ORF">CUJ83_06375</name>
</gene>
<dbReference type="CDD" id="cd07937">
    <property type="entry name" value="DRE_TIM_PC_TC_5S"/>
    <property type="match status" value="1"/>
</dbReference>
<dbReference type="FunFam" id="2.40.50.100:FF:000003">
    <property type="entry name" value="Acetyl-CoA carboxylase biotin carboxyl carrier protein"/>
    <property type="match status" value="1"/>
</dbReference>
<dbReference type="NCBIfam" id="TIGR01108">
    <property type="entry name" value="oadA"/>
    <property type="match status" value="1"/>
</dbReference>
<dbReference type="InterPro" id="IPR013785">
    <property type="entry name" value="Aldolase_TIM"/>
</dbReference>
<dbReference type="PROSITE" id="PS00188">
    <property type="entry name" value="BIOTIN"/>
    <property type="match status" value="1"/>
</dbReference>
<dbReference type="InterPro" id="IPR000891">
    <property type="entry name" value="PYR_CT"/>
</dbReference>
<dbReference type="Gene3D" id="2.40.50.100">
    <property type="match status" value="1"/>
</dbReference>
<evidence type="ECO:0000313" key="6">
    <source>
        <dbReference type="Proteomes" id="UP001320159"/>
    </source>
</evidence>
<evidence type="ECO:0000313" key="5">
    <source>
        <dbReference type="EMBL" id="MCD1294624.1"/>
    </source>
</evidence>
<keyword evidence="6" id="KW-1185">Reference proteome</keyword>
<dbReference type="PROSITE" id="PS50991">
    <property type="entry name" value="PYR_CT"/>
    <property type="match status" value="1"/>
</dbReference>
<dbReference type="AlphaFoldDB" id="A0AAP2RCA3"/>
<dbReference type="InterPro" id="IPR055268">
    <property type="entry name" value="PCB-like"/>
</dbReference>
<dbReference type="InterPro" id="IPR001882">
    <property type="entry name" value="Biotin_BS"/>
</dbReference>
<organism evidence="5 6">
    <name type="scientific">Methanooceanicella nereidis</name>
    <dbReference type="NCBI Taxonomy" id="2052831"/>
    <lineage>
        <taxon>Archaea</taxon>
        <taxon>Methanobacteriati</taxon>
        <taxon>Methanobacteriota</taxon>
        <taxon>Stenosarchaea group</taxon>
        <taxon>Methanomicrobia</taxon>
        <taxon>Methanocellales</taxon>
        <taxon>Methanocellaceae</taxon>
        <taxon>Methanooceanicella</taxon>
    </lineage>
</organism>
<dbReference type="GO" id="GO:0006094">
    <property type="term" value="P:gluconeogenesis"/>
    <property type="evidence" value="ECO:0007669"/>
    <property type="project" value="TreeGrafter"/>
</dbReference>
<dbReference type="SUPFAM" id="SSF89000">
    <property type="entry name" value="post-HMGL domain-like"/>
    <property type="match status" value="1"/>
</dbReference>
<sequence length="584" mass="64120">MVRITDTILRDAHQSLAATRMRTEDMLPIVEKLDQVGFYSLEAWGGATFDSCIRYLNEDPWERLRMIKGAAKNTPIQMLLRGQNLVGYRHYSDDVVEKFVTLAAKNGIDIFRVFDAVNDIRNMEKSIKVAKREGKHVQGTICYTISPVHTNDTFVEMAKELAALECDSICVKDMAGLIMPQESYELVSRLKKEVAIPVDLHCHCTNGIAPMSYYAAAQAGVDILDTAISPFSFGTSQPATESVVGAFMNTPYDTGLDLKLLAEIAEYFYKIKEKYAGVIDPIAERIDVNVLVYQIPGGMLSNLVSQLKQQNKMDKYGDVLKEVPEVRRELGYPPLVTPTSQIVGTQAVLNVVLGERYKVVPKEVKDYVKGFYGRSPAPIDPAVQKKIIGEEQPITERPADLLPPEMEEVIKKVNELGLKEVKEEDYVTYALYPQVAEKFLKGEIKPEEIPQKSAAAPVKSKLGANARKFLVELDGKVMEMRIEAIGGPAGAGLPLDIPASAPAAQIEEEPAGDVDGAVTSPMQGTILKVNVKVGDSVKKGDVVAVLEAMKMENDIVAHSSGVVKSVYMQKGKNVDANAVLAVIE</sequence>
<feature type="domain" description="Pyruvate carboxyltransferase" evidence="4">
    <location>
        <begin position="2"/>
        <end position="262"/>
    </location>
</feature>
<name>A0AAP2RCA3_9EURY</name>
<dbReference type="CDD" id="cd06850">
    <property type="entry name" value="biotinyl_domain"/>
    <property type="match status" value="1"/>
</dbReference>
<dbReference type="InterPro" id="IPR000089">
    <property type="entry name" value="Biotin_lipoyl"/>
</dbReference>
<dbReference type="PANTHER" id="PTHR43778">
    <property type="entry name" value="PYRUVATE CARBOXYLASE"/>
    <property type="match status" value="1"/>
</dbReference>
<dbReference type="Pfam" id="PF02436">
    <property type="entry name" value="PYC_OADA"/>
    <property type="match status" value="1"/>
</dbReference>
<dbReference type="GO" id="GO:0006814">
    <property type="term" value="P:sodium ion transport"/>
    <property type="evidence" value="ECO:0007669"/>
    <property type="project" value="InterPro"/>
</dbReference>
<dbReference type="EMBL" id="PGCK01000004">
    <property type="protein sequence ID" value="MCD1294624.1"/>
    <property type="molecule type" value="Genomic_DNA"/>
</dbReference>
<dbReference type="NCBIfam" id="NF006761">
    <property type="entry name" value="PRK09282.1"/>
    <property type="match status" value="1"/>
</dbReference>
<dbReference type="GO" id="GO:0004736">
    <property type="term" value="F:pyruvate carboxylase activity"/>
    <property type="evidence" value="ECO:0007669"/>
    <property type="project" value="UniProtKB-ARBA"/>
</dbReference>
<dbReference type="InterPro" id="IPR011053">
    <property type="entry name" value="Single_hybrid_motif"/>
</dbReference>
<dbReference type="PANTHER" id="PTHR43778:SF2">
    <property type="entry name" value="PYRUVATE CARBOXYLASE, MITOCHONDRIAL"/>
    <property type="match status" value="1"/>
</dbReference>
<dbReference type="SUPFAM" id="SSF51230">
    <property type="entry name" value="Single hybrid motif"/>
    <property type="match status" value="1"/>
</dbReference>
<evidence type="ECO:0000256" key="1">
    <source>
        <dbReference type="ARBA" id="ARBA00001941"/>
    </source>
</evidence>
<comment type="caution">
    <text evidence="5">The sequence shown here is derived from an EMBL/GenBank/DDBJ whole genome shotgun (WGS) entry which is preliminary data.</text>
</comment>
<dbReference type="Pfam" id="PF00364">
    <property type="entry name" value="Biotin_lipoyl"/>
    <property type="match status" value="1"/>
</dbReference>
<feature type="domain" description="Lipoyl-binding" evidence="3">
    <location>
        <begin position="508"/>
        <end position="584"/>
    </location>
</feature>
<dbReference type="GO" id="GO:0005737">
    <property type="term" value="C:cytoplasm"/>
    <property type="evidence" value="ECO:0007669"/>
    <property type="project" value="TreeGrafter"/>
</dbReference>
<evidence type="ECO:0000259" key="3">
    <source>
        <dbReference type="PROSITE" id="PS50968"/>
    </source>
</evidence>
<protein>
    <submittedName>
        <fullName evidence="5">Oxaloacetate decarboxylase subunit alpha</fullName>
    </submittedName>
</protein>
<accession>A0AAP2RCA3</accession>
<dbReference type="GO" id="GO:0008948">
    <property type="term" value="F:oxaloacetate decarboxylase activity"/>
    <property type="evidence" value="ECO:0007669"/>
    <property type="project" value="InterPro"/>
</dbReference>
<reference evidence="5 6" key="1">
    <citation type="submission" date="2017-11" db="EMBL/GenBank/DDBJ databases">
        <title>Isolation and Characterization of Family Methanocellaceae Species from Potential Methane Hydrate Area Offshore Southwestern Taiwan.</title>
        <authorList>
            <person name="Zhang W.-L."/>
            <person name="Chen W.-C."/>
            <person name="Lai M.-C."/>
            <person name="Chen S.-C."/>
        </authorList>
    </citation>
    <scope>NUCLEOTIDE SEQUENCE [LARGE SCALE GENOMIC DNA]</scope>
    <source>
        <strain evidence="5 6">CWC-04</strain>
    </source>
</reference>
<dbReference type="SUPFAM" id="SSF51569">
    <property type="entry name" value="Aldolase"/>
    <property type="match status" value="1"/>
</dbReference>
<keyword evidence="2" id="KW-0092">Biotin</keyword>
<proteinExistence type="predicted"/>
<dbReference type="Proteomes" id="UP001320159">
    <property type="component" value="Unassembled WGS sequence"/>
</dbReference>
<dbReference type="Pfam" id="PF00682">
    <property type="entry name" value="HMGL-like"/>
    <property type="match status" value="1"/>
</dbReference>
<comment type="cofactor">
    <cofactor evidence="1">
        <name>Co(2+)</name>
        <dbReference type="ChEBI" id="CHEBI:48828"/>
    </cofactor>
</comment>
<evidence type="ECO:0000256" key="2">
    <source>
        <dbReference type="ARBA" id="ARBA00023267"/>
    </source>
</evidence>
<dbReference type="InterPro" id="IPR005776">
    <property type="entry name" value="OadA"/>
</dbReference>